<proteinExistence type="predicted"/>
<evidence type="ECO:0000256" key="2">
    <source>
        <dbReference type="ARBA" id="ARBA00023043"/>
    </source>
</evidence>
<keyword evidence="1" id="KW-0677">Repeat</keyword>
<organism evidence="3">
    <name type="scientific">Pseudo-nitzschia australis</name>
    <dbReference type="NCBI Taxonomy" id="44445"/>
    <lineage>
        <taxon>Eukaryota</taxon>
        <taxon>Sar</taxon>
        <taxon>Stramenopiles</taxon>
        <taxon>Ochrophyta</taxon>
        <taxon>Bacillariophyta</taxon>
        <taxon>Bacillariophyceae</taxon>
        <taxon>Bacillariophycidae</taxon>
        <taxon>Bacillariales</taxon>
        <taxon>Bacillariaceae</taxon>
        <taxon>Pseudo-nitzschia</taxon>
    </lineage>
</organism>
<dbReference type="AlphaFoldDB" id="A0A7S4ELR1"/>
<reference evidence="3" key="1">
    <citation type="submission" date="2021-01" db="EMBL/GenBank/DDBJ databases">
        <authorList>
            <person name="Corre E."/>
            <person name="Pelletier E."/>
            <person name="Niang G."/>
            <person name="Scheremetjew M."/>
            <person name="Finn R."/>
            <person name="Kale V."/>
            <person name="Holt S."/>
            <person name="Cochrane G."/>
            <person name="Meng A."/>
            <person name="Brown T."/>
            <person name="Cohen L."/>
        </authorList>
    </citation>
    <scope>NUCLEOTIDE SEQUENCE</scope>
    <source>
        <strain evidence="3">10249 10 AB</strain>
    </source>
</reference>
<evidence type="ECO:0000313" key="3">
    <source>
        <dbReference type="EMBL" id="CAE0720700.1"/>
    </source>
</evidence>
<protein>
    <submittedName>
        <fullName evidence="3">Uncharacterized protein</fullName>
    </submittedName>
</protein>
<dbReference type="PANTHER" id="PTHR24186:SF46">
    <property type="entry name" value="PROTEIN ACCELERATED CELL DEATH 6-LIKE"/>
    <property type="match status" value="1"/>
</dbReference>
<evidence type="ECO:0000256" key="1">
    <source>
        <dbReference type="ARBA" id="ARBA00022737"/>
    </source>
</evidence>
<dbReference type="Gene3D" id="1.25.40.20">
    <property type="entry name" value="Ankyrin repeat-containing domain"/>
    <property type="match status" value="1"/>
</dbReference>
<name>A0A7S4ELR1_9STRA</name>
<keyword evidence="2" id="KW-0040">ANK repeat</keyword>
<accession>A0A7S4ELR1</accession>
<dbReference type="PANTHER" id="PTHR24186">
    <property type="entry name" value="PROTEIN PHOSPHATASE 1 REGULATORY SUBUNIT"/>
    <property type="match status" value="1"/>
</dbReference>
<dbReference type="SUPFAM" id="SSF48403">
    <property type="entry name" value="Ankyrin repeat"/>
    <property type="match status" value="1"/>
</dbReference>
<dbReference type="GO" id="GO:0005886">
    <property type="term" value="C:plasma membrane"/>
    <property type="evidence" value="ECO:0007669"/>
    <property type="project" value="TreeGrafter"/>
</dbReference>
<dbReference type="EMBL" id="HBIX01018895">
    <property type="protein sequence ID" value="CAE0720700.1"/>
    <property type="molecule type" value="Transcribed_RNA"/>
</dbReference>
<sequence length="378" mass="42385">MGEEERSNRTEYHSEDKSKLIPELIEKGEWHLVRDWYEAHPEEIRGHVDPSNGSTILHAICNISSAPLSLLELVIDTWPEAVMIQENKYGAIPLHFLCWGVQRSPEKVKALLERMKPEDLIIRNRVLGSTVLHSACGSHADLSVIKAIVRKYPPVLLAKTFDRHTALHALWQSHLQSIPMHLQIARILKGDPVTGGLFTRFWNKVNFLATESFKLSSACPKDLRNGKEDLSRYILHGLIDMKAPLNALMVALNLDPKLASYADVGGNYPIHRAIILRPFRLKFKELLRELLNAFPEAARKRNGAGDTPTHIAIRERIAWEDGLGEIIEADCNVLGILDPQTGLYPFLMSASLGGNVAVNTTFRLLTAKPDLVREACSI</sequence>
<dbReference type="InterPro" id="IPR036770">
    <property type="entry name" value="Ankyrin_rpt-contain_sf"/>
</dbReference>
<gene>
    <name evidence="3" type="ORF">PAUS00366_LOCUS13454</name>
</gene>